<dbReference type="Pfam" id="PF17164">
    <property type="entry name" value="DUF5122"/>
    <property type="match status" value="2"/>
</dbReference>
<evidence type="ECO:0000313" key="2">
    <source>
        <dbReference type="EMBL" id="TCO37236.1"/>
    </source>
</evidence>
<feature type="chain" id="PRO_5020632512" evidence="1">
    <location>
        <begin position="20"/>
        <end position="439"/>
    </location>
</feature>
<comment type="caution">
    <text evidence="2">The sequence shown here is derived from an EMBL/GenBank/DDBJ whole genome shotgun (WGS) entry which is preliminary data.</text>
</comment>
<dbReference type="NCBIfam" id="TIGR02608">
    <property type="entry name" value="delta_60_rpt"/>
    <property type="match status" value="6"/>
</dbReference>
<keyword evidence="1" id="KW-0732">Signal</keyword>
<protein>
    <submittedName>
        <fullName evidence="2">Putative delta-60 repeat protein</fullName>
    </submittedName>
</protein>
<name>A0A4R2I0S5_9GAMM</name>
<gene>
    <name evidence="2" type="ORF">EV148_11047</name>
</gene>
<dbReference type="OrthoDB" id="5948250at2"/>
<sequence>MSFRSLLFTALLAPVAALAADGDPDGGFAGGGLATRLVTSPFYVVSADTAIDAGGNVLVASTEGVSSGSRATRFVVARFTADGAVDGGYGDAGVARVDFSDGAADYPAYASVIATAPGGKVVVAGRIGSGNDTGIARLLIDGVPDPAFGDAGRVRLALGNGSGNNTVYGLFADAESRTWALVGTVPSHTLVRLAEDGTPDASFGDGGVLTLSAPCCYSPLALAFDAQGRILLAGSANTNAATMAVQRRLADGELDTTFGQGGTIVVPIDANSAVQRVLPTPDGGIVAIGNSASLAGGSSAKGRITAFKLTASGALDTGFGDAGIRIVDFGGEEDGLGFPDVHAVLGADGKVVIARATSQAAAVRVARLLPNGALDATFPGGGEQTLLQSIGGLSFGSVLLAPNRLLLAGAYGTSGGLALYAGAWRDGDGLFRDGLDAAE</sequence>
<dbReference type="SUPFAM" id="SSF101898">
    <property type="entry name" value="NHL repeat"/>
    <property type="match status" value="1"/>
</dbReference>
<evidence type="ECO:0000313" key="3">
    <source>
        <dbReference type="Proteomes" id="UP000294862"/>
    </source>
</evidence>
<dbReference type="Gene3D" id="2.80.10.50">
    <property type="match status" value="2"/>
</dbReference>
<reference evidence="2 3" key="1">
    <citation type="journal article" date="2015" name="Stand. Genomic Sci.">
        <title>Genomic Encyclopedia of Bacterial and Archaeal Type Strains, Phase III: the genomes of soil and plant-associated and newly described type strains.</title>
        <authorList>
            <person name="Whitman W.B."/>
            <person name="Woyke T."/>
            <person name="Klenk H.P."/>
            <person name="Zhou Y."/>
            <person name="Lilburn T.G."/>
            <person name="Beck B.J."/>
            <person name="De Vos P."/>
            <person name="Vandamme P."/>
            <person name="Eisen J.A."/>
            <person name="Garrity G."/>
            <person name="Hugenholtz P."/>
            <person name="Kyrpides N.C."/>
        </authorList>
    </citation>
    <scope>NUCLEOTIDE SEQUENCE [LARGE SCALE GENOMIC DNA]</scope>
    <source>
        <strain evidence="2 3">A3</strain>
    </source>
</reference>
<dbReference type="Proteomes" id="UP000294862">
    <property type="component" value="Unassembled WGS sequence"/>
</dbReference>
<dbReference type="InterPro" id="IPR013431">
    <property type="entry name" value="Delta_60_rpt"/>
</dbReference>
<dbReference type="RefSeq" id="WP_131999786.1">
    <property type="nucleotide sequence ID" value="NZ_SLWQ01000010.1"/>
</dbReference>
<proteinExistence type="predicted"/>
<dbReference type="AlphaFoldDB" id="A0A4R2I0S5"/>
<keyword evidence="3" id="KW-1185">Reference proteome</keyword>
<feature type="signal peptide" evidence="1">
    <location>
        <begin position="1"/>
        <end position="19"/>
    </location>
</feature>
<organism evidence="2 3">
    <name type="scientific">Dokdonella fugitiva</name>
    <dbReference type="NCBI Taxonomy" id="328517"/>
    <lineage>
        <taxon>Bacteria</taxon>
        <taxon>Pseudomonadati</taxon>
        <taxon>Pseudomonadota</taxon>
        <taxon>Gammaproteobacteria</taxon>
        <taxon>Lysobacterales</taxon>
        <taxon>Rhodanobacteraceae</taxon>
        <taxon>Dokdonella</taxon>
    </lineage>
</organism>
<evidence type="ECO:0000256" key="1">
    <source>
        <dbReference type="SAM" id="SignalP"/>
    </source>
</evidence>
<dbReference type="EMBL" id="SLWQ01000010">
    <property type="protein sequence ID" value="TCO37236.1"/>
    <property type="molecule type" value="Genomic_DNA"/>
</dbReference>
<accession>A0A4R2I0S5</accession>